<sequence length="39" mass="4315">MTDPEDTALSFADPAVLGRWFPAHAATRDGLWIRLCKKG</sequence>
<dbReference type="AlphaFoldDB" id="A0A1G8TSP9"/>
<gene>
    <name evidence="1" type="ORF">SAMN04487993_103216</name>
</gene>
<organism evidence="1 2">
    <name type="scientific">Salipiger marinus</name>
    <dbReference type="NCBI Taxonomy" id="555512"/>
    <lineage>
        <taxon>Bacteria</taxon>
        <taxon>Pseudomonadati</taxon>
        <taxon>Pseudomonadota</taxon>
        <taxon>Alphaproteobacteria</taxon>
        <taxon>Rhodobacterales</taxon>
        <taxon>Roseobacteraceae</taxon>
        <taxon>Salipiger</taxon>
    </lineage>
</organism>
<dbReference type="STRING" id="555512.SAMN04487993_103216"/>
<protein>
    <submittedName>
        <fullName evidence="1">Uncharacterized protein</fullName>
    </submittedName>
</protein>
<accession>A0A1G8TSP9</accession>
<evidence type="ECO:0000313" key="2">
    <source>
        <dbReference type="Proteomes" id="UP000199093"/>
    </source>
</evidence>
<keyword evidence="2" id="KW-1185">Reference proteome</keyword>
<proteinExistence type="predicted"/>
<name>A0A1G8TSP9_9RHOB</name>
<evidence type="ECO:0000313" key="1">
    <source>
        <dbReference type="EMBL" id="SDJ44568.1"/>
    </source>
</evidence>
<dbReference type="EMBL" id="FNEJ01000032">
    <property type="protein sequence ID" value="SDJ44568.1"/>
    <property type="molecule type" value="Genomic_DNA"/>
</dbReference>
<reference evidence="1 2" key="1">
    <citation type="submission" date="2016-10" db="EMBL/GenBank/DDBJ databases">
        <authorList>
            <person name="de Groot N.N."/>
        </authorList>
    </citation>
    <scope>NUCLEOTIDE SEQUENCE [LARGE SCALE GENOMIC DNA]</scope>
    <source>
        <strain evidence="1 2">DSM 26424</strain>
    </source>
</reference>
<dbReference type="Proteomes" id="UP000199093">
    <property type="component" value="Unassembled WGS sequence"/>
</dbReference>